<organism evidence="2 3">
    <name type="scientific">Aquabacterium commune</name>
    <dbReference type="NCBI Taxonomy" id="70586"/>
    <lineage>
        <taxon>Bacteria</taxon>
        <taxon>Pseudomonadati</taxon>
        <taxon>Pseudomonadota</taxon>
        <taxon>Betaproteobacteria</taxon>
        <taxon>Burkholderiales</taxon>
        <taxon>Aquabacterium</taxon>
    </lineage>
</organism>
<feature type="domain" description="HD-GYP" evidence="1">
    <location>
        <begin position="156"/>
        <end position="353"/>
    </location>
</feature>
<dbReference type="InterPro" id="IPR003607">
    <property type="entry name" value="HD/PDEase_dom"/>
</dbReference>
<dbReference type="Proteomes" id="UP000294593">
    <property type="component" value="Unassembled WGS sequence"/>
</dbReference>
<dbReference type="SUPFAM" id="SSF109604">
    <property type="entry name" value="HD-domain/PDEase-like"/>
    <property type="match status" value="1"/>
</dbReference>
<gene>
    <name evidence="2" type="ORF">EV672_10548</name>
</gene>
<dbReference type="InterPro" id="IPR037522">
    <property type="entry name" value="HD_GYP_dom"/>
</dbReference>
<sequence length="423" mass="46156">MLRKITPHQLRIGMHIHEVPGSWLSHPFWRASFKLADEKQLAQLRAAVSHVVIDTQKGLDVAAAEGQTTFLDDVELNDVAGEDCAEVVVDQGAGLVTSGVPLPVQPKPASFQDEVLRASRIVAQSRTAMQSMFQDVRLGKAVDAEHCLPLVDDITQSVSRNPGAIVSLARLKTSDDYTYMHSVAVCALMVSLARQLKLDDADTREAGLAGLVHDLGKALMPPEVLNKPGALTREEFAIMKSHPEAGHRMLVEGRGVGPVPLDVCLHHHEKVNGKGYPHGLAGDEISLFAKMGAVCDVYDAITSNRPYKAGWDPSESVQKMAQWAKDGHFDERIFQAFVKSVGIYPTGSLVKLKSGRLAIVVEQGETSLLRPVVKVFYSTKASEPLVPQLLDLSQSSDDIVSREQPAAWGFKNLDELWMPPEAK</sequence>
<evidence type="ECO:0000313" key="2">
    <source>
        <dbReference type="EMBL" id="TDP82861.1"/>
    </source>
</evidence>
<dbReference type="Pfam" id="PF13487">
    <property type="entry name" value="HD_5"/>
    <property type="match status" value="1"/>
</dbReference>
<dbReference type="AlphaFoldDB" id="A0A4R6R9V4"/>
<dbReference type="GO" id="GO:0008081">
    <property type="term" value="F:phosphoric diester hydrolase activity"/>
    <property type="evidence" value="ECO:0007669"/>
    <property type="project" value="UniProtKB-ARBA"/>
</dbReference>
<comment type="caution">
    <text evidence="2">The sequence shown here is derived from an EMBL/GenBank/DDBJ whole genome shotgun (WGS) entry which is preliminary data.</text>
</comment>
<dbReference type="RefSeq" id="WP_133608787.1">
    <property type="nucleotide sequence ID" value="NZ_SNXW01000005.1"/>
</dbReference>
<evidence type="ECO:0000259" key="1">
    <source>
        <dbReference type="PROSITE" id="PS51832"/>
    </source>
</evidence>
<proteinExistence type="predicted"/>
<dbReference type="Pfam" id="PF11871">
    <property type="entry name" value="DUF3391"/>
    <property type="match status" value="1"/>
</dbReference>
<dbReference type="InterPro" id="IPR021812">
    <property type="entry name" value="DUF3391"/>
</dbReference>
<dbReference type="OrthoDB" id="9764808at2"/>
<dbReference type="PROSITE" id="PS51832">
    <property type="entry name" value="HD_GYP"/>
    <property type="match status" value="1"/>
</dbReference>
<reference evidence="2 3" key="1">
    <citation type="submission" date="2019-03" db="EMBL/GenBank/DDBJ databases">
        <title>Genomic Encyclopedia of Type Strains, Phase IV (KMG-IV): sequencing the most valuable type-strain genomes for metagenomic binning, comparative biology and taxonomic classification.</title>
        <authorList>
            <person name="Goeker M."/>
        </authorList>
    </citation>
    <scope>NUCLEOTIDE SEQUENCE [LARGE SCALE GENOMIC DNA]</scope>
    <source>
        <strain evidence="2 3">DSM 11901</strain>
    </source>
</reference>
<name>A0A4R6R9V4_9BURK</name>
<dbReference type="SMART" id="SM00471">
    <property type="entry name" value="HDc"/>
    <property type="match status" value="1"/>
</dbReference>
<keyword evidence="3" id="KW-1185">Reference proteome</keyword>
<dbReference type="PANTHER" id="PTHR43155:SF2">
    <property type="entry name" value="CYCLIC DI-GMP PHOSPHODIESTERASE PA4108"/>
    <property type="match status" value="1"/>
</dbReference>
<dbReference type="Gene3D" id="1.10.3210.10">
    <property type="entry name" value="Hypothetical protein af1432"/>
    <property type="match status" value="1"/>
</dbReference>
<dbReference type="PANTHER" id="PTHR43155">
    <property type="entry name" value="CYCLIC DI-GMP PHOSPHODIESTERASE PA4108-RELATED"/>
    <property type="match status" value="1"/>
</dbReference>
<dbReference type="CDD" id="cd00077">
    <property type="entry name" value="HDc"/>
    <property type="match status" value="1"/>
</dbReference>
<accession>A0A4R6R9V4</accession>
<protein>
    <submittedName>
        <fullName evidence="2">HD-GYP domain-containing protein (C-di-GMP phosphodiesterase class II)</fullName>
    </submittedName>
</protein>
<evidence type="ECO:0000313" key="3">
    <source>
        <dbReference type="Proteomes" id="UP000294593"/>
    </source>
</evidence>
<dbReference type="EMBL" id="SNXW01000005">
    <property type="protein sequence ID" value="TDP82861.1"/>
    <property type="molecule type" value="Genomic_DNA"/>
</dbReference>